<dbReference type="SUPFAM" id="SSF50249">
    <property type="entry name" value="Nucleic acid-binding proteins"/>
    <property type="match status" value="1"/>
</dbReference>
<name>A0A0G4EWC2_VITBC</name>
<feature type="compositionally biased region" description="Low complexity" evidence="1">
    <location>
        <begin position="168"/>
        <end position="179"/>
    </location>
</feature>
<dbReference type="Gene3D" id="2.40.50.140">
    <property type="entry name" value="Nucleic acid-binding proteins"/>
    <property type="match status" value="1"/>
</dbReference>
<evidence type="ECO:0008006" key="4">
    <source>
        <dbReference type="Google" id="ProtNLM"/>
    </source>
</evidence>
<dbReference type="GO" id="GO:0016233">
    <property type="term" value="P:telomere capping"/>
    <property type="evidence" value="ECO:0007669"/>
    <property type="project" value="TreeGrafter"/>
</dbReference>
<dbReference type="InterPro" id="IPR028389">
    <property type="entry name" value="POT1"/>
</dbReference>
<dbReference type="GO" id="GO:0032210">
    <property type="term" value="P:regulation of telomere maintenance via telomerase"/>
    <property type="evidence" value="ECO:0007669"/>
    <property type="project" value="TreeGrafter"/>
</dbReference>
<dbReference type="AlphaFoldDB" id="A0A0G4EWC2"/>
<reference evidence="2 3" key="1">
    <citation type="submission" date="2014-11" db="EMBL/GenBank/DDBJ databases">
        <authorList>
            <person name="Zhu J."/>
            <person name="Qi W."/>
            <person name="Song R."/>
        </authorList>
    </citation>
    <scope>NUCLEOTIDE SEQUENCE [LARGE SCALE GENOMIC DNA]</scope>
</reference>
<dbReference type="Proteomes" id="UP000041254">
    <property type="component" value="Unassembled WGS sequence"/>
</dbReference>
<accession>A0A0G4EWC2</accession>
<dbReference type="PANTHER" id="PTHR14513">
    <property type="entry name" value="PROTECTION OF TELOMERES 1"/>
    <property type="match status" value="1"/>
</dbReference>
<feature type="region of interest" description="Disordered" evidence="1">
    <location>
        <begin position="166"/>
        <end position="191"/>
    </location>
</feature>
<feature type="compositionally biased region" description="Gly residues" evidence="1">
    <location>
        <begin position="180"/>
        <end position="191"/>
    </location>
</feature>
<dbReference type="InParanoid" id="A0A0G4EWC2"/>
<dbReference type="EMBL" id="CDMY01000324">
    <property type="protein sequence ID" value="CEM02338.1"/>
    <property type="molecule type" value="Genomic_DNA"/>
</dbReference>
<keyword evidence="3" id="KW-1185">Reference proteome</keyword>
<organism evidence="2 3">
    <name type="scientific">Vitrella brassicaformis (strain CCMP3155)</name>
    <dbReference type="NCBI Taxonomy" id="1169540"/>
    <lineage>
        <taxon>Eukaryota</taxon>
        <taxon>Sar</taxon>
        <taxon>Alveolata</taxon>
        <taxon>Colpodellida</taxon>
        <taxon>Vitrellaceae</taxon>
        <taxon>Vitrella</taxon>
    </lineage>
</organism>
<sequence length="794" mass="87486">MSQGDPLPFTGKVTQRWNAETIRDETNNMAVKTLRVFVKNSVPTPRGGGSGHIAKVKSIYRTLEDRPEVEIRLLGNFATVLDFVKAGDEIRLDFAEWKFRNAPQEQHQLNDNYAIMDPTAANPEARVQVVRQDYEGFPASVKAEDAATSDPTAIVLRLPKWTQQCRPPAGVSGATSAGTAPGGGGRGAGGGARAAKARKYYYQQLAQLNERAESNLYGVVWENSNKPQRPSSGNVAFYNVLLVDESTGIPTAQPQPEKPIHSLQLTCDTPDQLPFLTAGDIVRVHRTRPLFKNVLGQRYMNLQFDNWKTSVRYWTGDAASTPTQANAGIVGSRQIKTTFEQDDETTIQQLKKWAHDHMENNAVYSSRYVKSLSDVLHNTTDKYFDVIARVYEVRFAPPLPRVMPNGVVEQPMTDAHGRHAFRLIVEDGTTTDRFHVSGVSEDTAAFLMSEPGALQPFDWIRLRNIFLMDEKLKDEAGQELHLLHANHERVTRLPLWCKDVQDRAINLGAAPDAAPRTAAAAAKGKAAPKARPAVPRAPAAAAAAAAAGGGVGAAAFKRKAGEGMLNGVGGGEAANDRERKRGRGEEVGMGVRRYRFTSSESNLQPTSITMVLQHHKDVSDFLLPEVSIAYAKDYINNPKEMVRVRYPLTTAARRSPRLGGPSVESGGEGPVVLKCGHSDVRYLWYMIVRVKDPSGTELVVVILDDDGTMLGIRPSDLSEPADEARLKELLVGLQGPGKRDPRHWLHKLSVASYVPERNKAIAAEIAEENYMERSYKVRCYRVRPTSNRVEDVTS</sequence>
<dbReference type="InterPro" id="IPR012340">
    <property type="entry name" value="NA-bd_OB-fold"/>
</dbReference>
<dbReference type="OrthoDB" id="330513at2759"/>
<gene>
    <name evidence="2" type="ORF">Vbra_8297</name>
</gene>
<evidence type="ECO:0000313" key="3">
    <source>
        <dbReference type="Proteomes" id="UP000041254"/>
    </source>
</evidence>
<evidence type="ECO:0000313" key="2">
    <source>
        <dbReference type="EMBL" id="CEM02338.1"/>
    </source>
</evidence>
<protein>
    <recommendedName>
        <fullName evidence="4">Telomeric single stranded DNA binding POT1/Cdc13 domain-containing protein</fullName>
    </recommendedName>
</protein>
<proteinExistence type="predicted"/>
<dbReference type="GO" id="GO:0000783">
    <property type="term" value="C:nuclear telomere cap complex"/>
    <property type="evidence" value="ECO:0007669"/>
    <property type="project" value="TreeGrafter"/>
</dbReference>
<dbReference type="GO" id="GO:0010521">
    <property type="term" value="F:telomerase inhibitor activity"/>
    <property type="evidence" value="ECO:0007669"/>
    <property type="project" value="TreeGrafter"/>
</dbReference>
<dbReference type="VEuPathDB" id="CryptoDB:Vbra_8297"/>
<dbReference type="PANTHER" id="PTHR14513:SF0">
    <property type="entry name" value="PROTECTION OF TELOMERES PROTEIN 1"/>
    <property type="match status" value="1"/>
</dbReference>
<evidence type="ECO:0000256" key="1">
    <source>
        <dbReference type="SAM" id="MobiDB-lite"/>
    </source>
</evidence>
<dbReference type="GO" id="GO:0098505">
    <property type="term" value="F:G-rich strand telomeric DNA binding"/>
    <property type="evidence" value="ECO:0007669"/>
    <property type="project" value="TreeGrafter"/>
</dbReference>